<dbReference type="Pfam" id="PF13499">
    <property type="entry name" value="EF-hand_7"/>
    <property type="match status" value="1"/>
</dbReference>
<dbReference type="PROSITE" id="PS00018">
    <property type="entry name" value="EF_HAND_1"/>
    <property type="match status" value="1"/>
</dbReference>
<dbReference type="EMBL" id="CAXAMM010002226">
    <property type="protein sequence ID" value="CAK8995400.1"/>
    <property type="molecule type" value="Genomic_DNA"/>
</dbReference>
<evidence type="ECO:0000313" key="1">
    <source>
        <dbReference type="EMBL" id="CAK8995400.1"/>
    </source>
</evidence>
<gene>
    <name evidence="1" type="ORF">SCF082_LOCUS4347</name>
</gene>
<keyword evidence="2" id="KW-1185">Reference proteome</keyword>
<organism evidence="1 2">
    <name type="scientific">Durusdinium trenchii</name>
    <dbReference type="NCBI Taxonomy" id="1381693"/>
    <lineage>
        <taxon>Eukaryota</taxon>
        <taxon>Sar</taxon>
        <taxon>Alveolata</taxon>
        <taxon>Dinophyceae</taxon>
        <taxon>Suessiales</taxon>
        <taxon>Symbiodiniaceae</taxon>
        <taxon>Durusdinium</taxon>
    </lineage>
</organism>
<dbReference type="InterPro" id="IPR018247">
    <property type="entry name" value="EF_Hand_1_Ca_BS"/>
</dbReference>
<dbReference type="InterPro" id="IPR011992">
    <property type="entry name" value="EF-hand-dom_pair"/>
</dbReference>
<dbReference type="Pfam" id="PF13833">
    <property type="entry name" value="EF-hand_8"/>
    <property type="match status" value="1"/>
</dbReference>
<comment type="caution">
    <text evidence="1">The sequence shown here is derived from an EMBL/GenBank/DDBJ whole genome shotgun (WGS) entry which is preliminary data.</text>
</comment>
<name>A0ABP0HYW8_9DINO</name>
<accession>A0ABP0HYW8</accession>
<dbReference type="Proteomes" id="UP001642464">
    <property type="component" value="Unassembled WGS sequence"/>
</dbReference>
<proteinExistence type="predicted"/>
<dbReference type="Gene3D" id="1.10.238.10">
    <property type="entry name" value="EF-hand"/>
    <property type="match status" value="1"/>
</dbReference>
<reference evidence="1 2" key="1">
    <citation type="submission" date="2024-02" db="EMBL/GenBank/DDBJ databases">
        <authorList>
            <person name="Chen Y."/>
            <person name="Shah S."/>
            <person name="Dougan E. K."/>
            <person name="Thang M."/>
            <person name="Chan C."/>
        </authorList>
    </citation>
    <scope>NUCLEOTIDE SEQUENCE [LARGE SCALE GENOMIC DNA]</scope>
</reference>
<sequence length="208" mass="23580">MPVGNVAAIIAARRARRHSKGFRPTPVSSAEQRRLQAAIAERNRKVKLMKIIRTYDTNQSGKLERDQIVKLLTDTDSSTPPGTPPSADQVDFLLKLYDKAGDQSIELGELEELLTCWHTYTEHRELFESKLEKFDISKTGKLSQEELKAYLTDLNGGIEVEDSEVEWVMKEGDVLGDGQLNKMELWRATALWFSHVEKQKSNDCCIIS</sequence>
<protein>
    <submittedName>
        <fullName evidence="1">Secretagogin</fullName>
    </submittedName>
</protein>
<dbReference type="SMART" id="SM00054">
    <property type="entry name" value="EFh"/>
    <property type="match status" value="4"/>
</dbReference>
<dbReference type="PROSITE" id="PS50222">
    <property type="entry name" value="EF_HAND_2"/>
    <property type="match status" value="3"/>
</dbReference>
<evidence type="ECO:0000313" key="2">
    <source>
        <dbReference type="Proteomes" id="UP001642464"/>
    </source>
</evidence>
<dbReference type="InterPro" id="IPR002048">
    <property type="entry name" value="EF_hand_dom"/>
</dbReference>
<dbReference type="SUPFAM" id="SSF47473">
    <property type="entry name" value="EF-hand"/>
    <property type="match status" value="1"/>
</dbReference>